<geneLocation type="plasmid" evidence="2">
    <name>pRGRH0629</name>
</geneLocation>
<feature type="region of interest" description="Disordered" evidence="1">
    <location>
        <begin position="104"/>
        <end position="149"/>
    </location>
</feature>
<protein>
    <submittedName>
        <fullName evidence="2">Uncharacterized protein</fullName>
    </submittedName>
</protein>
<evidence type="ECO:0000256" key="1">
    <source>
        <dbReference type="SAM" id="MobiDB-lite"/>
    </source>
</evidence>
<accession>A0A0H5QHU9</accession>
<reference evidence="2" key="1">
    <citation type="submission" date="2015-06" db="EMBL/GenBank/DDBJ databases">
        <authorList>
            <person name="Joergensen T."/>
        </authorList>
    </citation>
    <scope>NUCLEOTIDE SEQUENCE</scope>
    <source>
        <plasmid evidence="2">pRGRH0629</plasmid>
    </source>
</reference>
<proteinExistence type="predicted"/>
<evidence type="ECO:0000313" key="2">
    <source>
        <dbReference type="EMBL" id="CRY95457.1"/>
    </source>
</evidence>
<reference evidence="2" key="2">
    <citation type="submission" date="2015-07" db="EMBL/GenBank/DDBJ databases">
        <title>Plasmids, circular viruses and viroids from rat gut.</title>
        <authorList>
            <person name="Jorgensen T.J."/>
            <person name="Hansen M.A."/>
            <person name="Xu Z."/>
            <person name="Tabak M.A."/>
            <person name="Sorensen S.J."/>
            <person name="Hansen L.H."/>
        </authorList>
    </citation>
    <scope>NUCLEOTIDE SEQUENCE</scope>
    <source>
        <plasmid evidence="2">pRGRH0629</plasmid>
    </source>
</reference>
<name>A0A0H5QHU9_9ZZZZ</name>
<dbReference type="EMBL" id="LN853256">
    <property type="protein sequence ID" value="CRY95457.1"/>
    <property type="molecule type" value="Genomic_DNA"/>
</dbReference>
<sequence>MRSRAEARHLAARYAALTGRAGLASRCRVSACGGTLGAPVATRATTARCAGRERAWQGGVALGGAPEPLGWLRIASDEAGCTSSYPTQPDSAQRPILGLLGAWPGQGPPGATRSRRRAWRGRAQRTLEADRHRPAWMRGNDRPGAQLASTGSGHCLWLPALDCRE</sequence>
<organism evidence="2">
    <name type="scientific">uncultured prokaryote</name>
    <dbReference type="NCBI Taxonomy" id="198431"/>
    <lineage>
        <taxon>unclassified sequences</taxon>
        <taxon>environmental samples</taxon>
    </lineage>
</organism>
<feature type="compositionally biased region" description="Basic residues" evidence="1">
    <location>
        <begin position="113"/>
        <end position="123"/>
    </location>
</feature>
<dbReference type="AlphaFoldDB" id="A0A0H5QHU9"/>
<keyword evidence="2" id="KW-0614">Plasmid</keyword>